<keyword evidence="3 5" id="KW-1133">Transmembrane helix</keyword>
<proteinExistence type="predicted"/>
<organism evidence="8">
    <name type="scientific">Oppiella nova</name>
    <dbReference type="NCBI Taxonomy" id="334625"/>
    <lineage>
        <taxon>Eukaryota</taxon>
        <taxon>Metazoa</taxon>
        <taxon>Ecdysozoa</taxon>
        <taxon>Arthropoda</taxon>
        <taxon>Chelicerata</taxon>
        <taxon>Arachnida</taxon>
        <taxon>Acari</taxon>
        <taxon>Acariformes</taxon>
        <taxon>Sarcoptiformes</taxon>
        <taxon>Oribatida</taxon>
        <taxon>Brachypylina</taxon>
        <taxon>Oppioidea</taxon>
        <taxon>Oppiidae</taxon>
        <taxon>Oppiella</taxon>
    </lineage>
</organism>
<protein>
    <submittedName>
        <fullName evidence="8">Uncharacterized protein</fullName>
    </submittedName>
</protein>
<dbReference type="Gene3D" id="3.40.50.300">
    <property type="entry name" value="P-loop containing nucleotide triphosphate hydrolases"/>
    <property type="match status" value="1"/>
</dbReference>
<dbReference type="GO" id="GO:0016887">
    <property type="term" value="F:ATP hydrolysis activity"/>
    <property type="evidence" value="ECO:0007669"/>
    <property type="project" value="InterPro"/>
</dbReference>
<feature type="domain" description="ABC transporter" evidence="6">
    <location>
        <begin position="1"/>
        <end position="29"/>
    </location>
</feature>
<evidence type="ECO:0000256" key="1">
    <source>
        <dbReference type="ARBA" id="ARBA00004141"/>
    </source>
</evidence>
<dbReference type="Proteomes" id="UP000728032">
    <property type="component" value="Unassembled WGS sequence"/>
</dbReference>
<dbReference type="EMBL" id="OC943493">
    <property type="protein sequence ID" value="CAD7662636.1"/>
    <property type="molecule type" value="Genomic_DNA"/>
</dbReference>
<keyword evidence="2 5" id="KW-0812">Transmembrane</keyword>
<evidence type="ECO:0000313" key="8">
    <source>
        <dbReference type="EMBL" id="CAD7662636.1"/>
    </source>
</evidence>
<feature type="domain" description="ABC-2 type transporter transmembrane" evidence="7">
    <location>
        <begin position="188"/>
        <end position="368"/>
    </location>
</feature>
<name>A0A7R9MMJ0_9ACAR</name>
<dbReference type="InterPro" id="IPR003439">
    <property type="entry name" value="ABC_transporter-like_ATP-bd"/>
</dbReference>
<accession>A0A7R9MMJ0</accession>
<evidence type="ECO:0000256" key="5">
    <source>
        <dbReference type="SAM" id="Phobius"/>
    </source>
</evidence>
<dbReference type="OrthoDB" id="6506350at2759"/>
<evidence type="ECO:0000256" key="4">
    <source>
        <dbReference type="ARBA" id="ARBA00023136"/>
    </source>
</evidence>
<feature type="non-terminal residue" evidence="8">
    <location>
        <position position="1"/>
    </location>
</feature>
<comment type="subcellular location">
    <subcellularLocation>
        <location evidence="1">Membrane</location>
        <topology evidence="1">Multi-pass membrane protein</topology>
    </subcellularLocation>
</comment>
<evidence type="ECO:0000256" key="2">
    <source>
        <dbReference type="ARBA" id="ARBA00022692"/>
    </source>
</evidence>
<sequence length="370" mass="41420">KLSGGQKRRVSLAAALVHKPPLLVLDEPTVGIDPVLRQSIWKHLIALAKDGITVIITTHYIEEARNANIVAFLRQGMLLEEGNPEALIKRQNLHNLEDVFLRLCNNKESDLNIYDKSQGVTQNTQTVANDENGLNEVKIVNNNSLQKTNSLKPSKILMKRNKIADHFARSEALFLKNVIRMYRNLPAFIFTAIVPAVQCALFFLCLGRDPYDIPIAVFNGELVPKYSTGFLQNINNYTITQKNYDSFESGYESVKNGDNKALIAIGTNFSKALIARAIDGYETDAETIDMSSIKLYLDMTSQFAANKIRQTLHESYQLFAKEILKSNKMPEALADPPIHLEDPILGIRDPPVTHFMAPGFILSLAFFCAI</sequence>
<dbReference type="InterPro" id="IPR027417">
    <property type="entry name" value="P-loop_NTPase"/>
</dbReference>
<dbReference type="SUPFAM" id="SSF52540">
    <property type="entry name" value="P-loop containing nucleoside triphosphate hydrolases"/>
    <property type="match status" value="1"/>
</dbReference>
<dbReference type="GO" id="GO:0016020">
    <property type="term" value="C:membrane"/>
    <property type="evidence" value="ECO:0007669"/>
    <property type="project" value="UniProtKB-SubCell"/>
</dbReference>
<evidence type="ECO:0000313" key="9">
    <source>
        <dbReference type="Proteomes" id="UP000728032"/>
    </source>
</evidence>
<evidence type="ECO:0000259" key="6">
    <source>
        <dbReference type="Pfam" id="PF00005"/>
    </source>
</evidence>
<dbReference type="PANTHER" id="PTHR43038:SF3">
    <property type="entry name" value="ABC TRANSPORTER G FAMILY MEMBER 20 ISOFORM X1"/>
    <property type="match status" value="1"/>
</dbReference>
<gene>
    <name evidence="8" type="ORF">ONB1V03_LOCUS19196</name>
</gene>
<dbReference type="Pfam" id="PF12698">
    <property type="entry name" value="ABC2_membrane_3"/>
    <property type="match status" value="1"/>
</dbReference>
<dbReference type="Pfam" id="PF00005">
    <property type="entry name" value="ABC_tran"/>
    <property type="match status" value="1"/>
</dbReference>
<evidence type="ECO:0000259" key="7">
    <source>
        <dbReference type="Pfam" id="PF12698"/>
    </source>
</evidence>
<dbReference type="InterPro" id="IPR013525">
    <property type="entry name" value="ABC2_TM"/>
</dbReference>
<keyword evidence="9" id="KW-1185">Reference proteome</keyword>
<dbReference type="AlphaFoldDB" id="A0A7R9MMJ0"/>
<dbReference type="GO" id="GO:0140359">
    <property type="term" value="F:ABC-type transporter activity"/>
    <property type="evidence" value="ECO:0007669"/>
    <property type="project" value="InterPro"/>
</dbReference>
<reference evidence="8" key="1">
    <citation type="submission" date="2020-11" db="EMBL/GenBank/DDBJ databases">
        <authorList>
            <person name="Tran Van P."/>
        </authorList>
    </citation>
    <scope>NUCLEOTIDE SEQUENCE</scope>
</reference>
<dbReference type="PANTHER" id="PTHR43038">
    <property type="entry name" value="ATP-BINDING CASSETTE, SUB-FAMILY H, MEMBER 1"/>
    <property type="match status" value="1"/>
</dbReference>
<keyword evidence="4 5" id="KW-0472">Membrane</keyword>
<evidence type="ECO:0000256" key="3">
    <source>
        <dbReference type="ARBA" id="ARBA00022989"/>
    </source>
</evidence>
<feature type="transmembrane region" description="Helical" evidence="5">
    <location>
        <begin position="185"/>
        <end position="204"/>
    </location>
</feature>
<feature type="non-terminal residue" evidence="8">
    <location>
        <position position="370"/>
    </location>
</feature>
<dbReference type="GO" id="GO:0005524">
    <property type="term" value="F:ATP binding"/>
    <property type="evidence" value="ECO:0007669"/>
    <property type="project" value="InterPro"/>
</dbReference>
<dbReference type="EMBL" id="CAJPVJ010028668">
    <property type="protein sequence ID" value="CAG2179772.1"/>
    <property type="molecule type" value="Genomic_DNA"/>
</dbReference>